<dbReference type="Gene3D" id="3.30.1360.120">
    <property type="entry name" value="Probable tRNA modification gtpase trme, domain 1"/>
    <property type="match status" value="1"/>
</dbReference>
<comment type="similarity">
    <text evidence="4">Belongs to the GcvT family. CAF17/IBA57 subfamily.</text>
</comment>
<dbReference type="GO" id="GO:0005759">
    <property type="term" value="C:mitochondrial matrix"/>
    <property type="evidence" value="ECO:0007669"/>
    <property type="project" value="TreeGrafter"/>
</dbReference>
<reference evidence="7" key="1">
    <citation type="journal article" date="2020" name="Fungal Divers.">
        <title>Resolving the Mortierellaceae phylogeny through synthesis of multi-gene phylogenetics and phylogenomics.</title>
        <authorList>
            <person name="Vandepol N."/>
            <person name="Liber J."/>
            <person name="Desiro A."/>
            <person name="Na H."/>
            <person name="Kennedy M."/>
            <person name="Barry K."/>
            <person name="Grigoriev I.V."/>
            <person name="Miller A.N."/>
            <person name="O'Donnell K."/>
            <person name="Stajich J.E."/>
            <person name="Bonito G."/>
        </authorList>
    </citation>
    <scope>NUCLEOTIDE SEQUENCE</scope>
    <source>
        <strain evidence="7">KOD948</strain>
    </source>
</reference>
<dbReference type="NCBIfam" id="TIGR03317">
    <property type="entry name" value="ygfZ_signature"/>
    <property type="match status" value="1"/>
</dbReference>
<dbReference type="Proteomes" id="UP000726737">
    <property type="component" value="Unassembled WGS sequence"/>
</dbReference>
<evidence type="ECO:0000313" key="7">
    <source>
        <dbReference type="EMBL" id="KAG0267597.1"/>
    </source>
</evidence>
<evidence type="ECO:0000256" key="2">
    <source>
        <dbReference type="ARBA" id="ARBA00022946"/>
    </source>
</evidence>
<comment type="caution">
    <text evidence="7">The sequence shown here is derived from an EMBL/GenBank/DDBJ whole genome shotgun (WGS) entry which is preliminary data.</text>
</comment>
<evidence type="ECO:0000256" key="5">
    <source>
        <dbReference type="SAM" id="MobiDB-lite"/>
    </source>
</evidence>
<feature type="compositionally biased region" description="Low complexity" evidence="5">
    <location>
        <begin position="307"/>
        <end position="322"/>
    </location>
</feature>
<dbReference type="InterPro" id="IPR057460">
    <property type="entry name" value="CAF17_C"/>
</dbReference>
<dbReference type="InterPro" id="IPR027266">
    <property type="entry name" value="TrmE/GcvT-like"/>
</dbReference>
<dbReference type="AlphaFoldDB" id="A0A9P6QFP7"/>
<feature type="domain" description="CAF17 C-terminal" evidence="6">
    <location>
        <begin position="261"/>
        <end position="370"/>
    </location>
</feature>
<dbReference type="InterPro" id="IPR017703">
    <property type="entry name" value="YgfZ/GCV_T_CS"/>
</dbReference>
<dbReference type="SUPFAM" id="SSF103025">
    <property type="entry name" value="Folate-binding domain"/>
    <property type="match status" value="1"/>
</dbReference>
<evidence type="ECO:0000256" key="3">
    <source>
        <dbReference type="ARBA" id="ARBA00023128"/>
    </source>
</evidence>
<dbReference type="OrthoDB" id="191995at2759"/>
<evidence type="ECO:0000313" key="8">
    <source>
        <dbReference type="Proteomes" id="UP000726737"/>
    </source>
</evidence>
<keyword evidence="2" id="KW-0809">Transit peptide</keyword>
<evidence type="ECO:0000256" key="1">
    <source>
        <dbReference type="ARBA" id="ARBA00004173"/>
    </source>
</evidence>
<sequence>MATPSTGARHVIRSRFMSTTTTPSGTYIHLPTRGLLEIRGKDASKFLQGLITNHMPRIENSSSGFLAAFLNPKGRVMYDVFIHPTNAPKDDGADPAFLIECDARALPDLHKHIARFVLRNKVKMVGVTEAFDVYSVLDDPQGDSNEGTAEDSAATVHERLNAMNASIGLLDNRASNLMGYRAIVPKGQLLSLPENYRQGTLEEYHVRRIINGVPEGIDDFIAGTSLPLECNLDYMNGVDFRKGCYVGQELTIRTYHKGITRKRIMPVQYYRPDEPEPESIQFNKSDPPVIPPQSELFRAKKEEKSSEAPAASSSSPRPVRASGKTGSNIGNIGLALVKLDIVTDGNAFQVMDREGATVRAKAFFPSWWPKQPSSEETNES</sequence>
<accession>A0A9P6QFP7</accession>
<gene>
    <name evidence="7" type="primary">CAF17</name>
    <name evidence="7" type="ORF">BG011_002905</name>
</gene>
<keyword evidence="8" id="KW-1185">Reference proteome</keyword>
<feature type="region of interest" description="Disordered" evidence="5">
    <location>
        <begin position="299"/>
        <end position="325"/>
    </location>
</feature>
<name>A0A9P6QFP7_9FUNG</name>
<protein>
    <submittedName>
        <fullName evidence="7">Ccr4 associated factor</fullName>
    </submittedName>
</protein>
<dbReference type="EMBL" id="JAAAJA010000002">
    <property type="protein sequence ID" value="KAG0267597.1"/>
    <property type="molecule type" value="Genomic_DNA"/>
</dbReference>
<dbReference type="Pfam" id="PF25455">
    <property type="entry name" value="Beta-barrel_CAF17_C"/>
    <property type="match status" value="1"/>
</dbReference>
<evidence type="ECO:0000256" key="4">
    <source>
        <dbReference type="ARBA" id="ARBA00093447"/>
    </source>
</evidence>
<evidence type="ECO:0000259" key="6">
    <source>
        <dbReference type="Pfam" id="PF25455"/>
    </source>
</evidence>
<dbReference type="InterPro" id="IPR045179">
    <property type="entry name" value="YgfZ/GcvT"/>
</dbReference>
<dbReference type="PANTHER" id="PTHR22602">
    <property type="entry name" value="TRANSFERASE CAF17, MITOCHONDRIAL-RELATED"/>
    <property type="match status" value="1"/>
</dbReference>
<comment type="subcellular location">
    <subcellularLocation>
        <location evidence="1">Mitochondrion</location>
    </subcellularLocation>
</comment>
<dbReference type="GO" id="GO:0016226">
    <property type="term" value="P:iron-sulfur cluster assembly"/>
    <property type="evidence" value="ECO:0007669"/>
    <property type="project" value="TreeGrafter"/>
</dbReference>
<proteinExistence type="inferred from homology"/>
<keyword evidence="3" id="KW-0496">Mitochondrion</keyword>
<dbReference type="PANTHER" id="PTHR22602:SF0">
    <property type="entry name" value="TRANSFERASE CAF17, MITOCHONDRIAL-RELATED"/>
    <property type="match status" value="1"/>
</dbReference>
<organism evidence="7 8">
    <name type="scientific">Mortierella polycephala</name>
    <dbReference type="NCBI Taxonomy" id="41804"/>
    <lineage>
        <taxon>Eukaryota</taxon>
        <taxon>Fungi</taxon>
        <taxon>Fungi incertae sedis</taxon>
        <taxon>Mucoromycota</taxon>
        <taxon>Mortierellomycotina</taxon>
        <taxon>Mortierellomycetes</taxon>
        <taxon>Mortierellales</taxon>
        <taxon>Mortierellaceae</taxon>
        <taxon>Mortierella</taxon>
    </lineage>
</organism>